<feature type="domain" description="Mechanosensitive ion channel transmembrane helices 2/3" evidence="11">
    <location>
        <begin position="322"/>
        <end position="362"/>
    </location>
</feature>
<evidence type="ECO:0000256" key="3">
    <source>
        <dbReference type="ARBA" id="ARBA00022475"/>
    </source>
</evidence>
<feature type="region of interest" description="Disordered" evidence="7">
    <location>
        <begin position="552"/>
        <end position="571"/>
    </location>
</feature>
<accession>A0ABU5U7G3</accession>
<protein>
    <submittedName>
        <fullName evidence="12">Mechanosensitive ion channel domain-containing protein</fullName>
    </submittedName>
</protein>
<dbReference type="SUPFAM" id="SSF50182">
    <property type="entry name" value="Sm-like ribonucleoproteins"/>
    <property type="match status" value="1"/>
</dbReference>
<evidence type="ECO:0000256" key="6">
    <source>
        <dbReference type="ARBA" id="ARBA00023136"/>
    </source>
</evidence>
<dbReference type="InterPro" id="IPR049142">
    <property type="entry name" value="MS_channel_1st"/>
</dbReference>
<dbReference type="Gene3D" id="1.10.287.1260">
    <property type="match status" value="1"/>
</dbReference>
<dbReference type="InterPro" id="IPR049278">
    <property type="entry name" value="MS_channel_C"/>
</dbReference>
<feature type="domain" description="Mechanosensitive ion channel MscS" evidence="9">
    <location>
        <begin position="363"/>
        <end position="429"/>
    </location>
</feature>
<dbReference type="InterPro" id="IPR011066">
    <property type="entry name" value="MscS_channel_C_sf"/>
</dbReference>
<dbReference type="InterPro" id="IPR006685">
    <property type="entry name" value="MscS_channel_2nd"/>
</dbReference>
<comment type="similarity">
    <text evidence="2">Belongs to the MscS (TC 1.A.23) family.</text>
</comment>
<keyword evidence="5 8" id="KW-1133">Transmembrane helix</keyword>
<dbReference type="EMBL" id="JAYGHT010000200">
    <property type="protein sequence ID" value="MEA5523111.1"/>
    <property type="molecule type" value="Genomic_DNA"/>
</dbReference>
<feature type="transmembrane region" description="Helical" evidence="8">
    <location>
        <begin position="251"/>
        <end position="268"/>
    </location>
</feature>
<evidence type="ECO:0000313" key="12">
    <source>
        <dbReference type="EMBL" id="MEA5523111.1"/>
    </source>
</evidence>
<evidence type="ECO:0000256" key="7">
    <source>
        <dbReference type="SAM" id="MobiDB-lite"/>
    </source>
</evidence>
<dbReference type="InterPro" id="IPR006686">
    <property type="entry name" value="MscS_channel_CS"/>
</dbReference>
<dbReference type="Pfam" id="PF21088">
    <property type="entry name" value="MS_channel_1st"/>
    <property type="match status" value="1"/>
</dbReference>
<feature type="transmembrane region" description="Helical" evidence="8">
    <location>
        <begin position="280"/>
        <end position="298"/>
    </location>
</feature>
<keyword evidence="3" id="KW-1003">Cell membrane</keyword>
<keyword evidence="13" id="KW-1185">Reference proteome</keyword>
<dbReference type="SUPFAM" id="SSF82689">
    <property type="entry name" value="Mechanosensitive channel protein MscS (YggB), C-terminal domain"/>
    <property type="match status" value="1"/>
</dbReference>
<sequence>MMKIFDMNLKIFKQNFLRLPAHFRDFKVGVLIGIILALSSFLFFHPVSAQEKTIEGFKQNTAPVTLDGRRLFKVSYSEDFTAQERAEIINSKLQSATSPQEPINIEIRPSNESPTIWLNNRYLLTVTGRDSQAGNTQQEQAEIWRIELQNSLAQAQKERSMKFLQVAFIRSLFILVFALFCHWVLGRFWQSTLRIFLLRFIPEKPSDGDENPRHQRSLDLFLSLTLASVRVGIWAATILYIANQFPFTRRLSYQITGALISTFTAGILTLDKKSYSIPDILFLVGLLWVLIVSAKVFTDLLQSRILNVTGINRGAQELIAVIVRYCLIFIGGIVLLQVWGLDLSSLTILASALGVGIGFGFQDIAKNFGSGIVLLFERPIQVGDFIEIGEYQGIVERVGARSTVIKTLDMISIIVPNSRFLERELINWDYDHPVSGVRLPVGVAYGSNIDAVKQSLLDVAKVNPDILAMPSPQVLFKGFGDSSLDFELRVWISQPSRNLIIRSNLYYQIEAIFRQRNIEIPFPKRDLHVRGSLPIELSSELKDLLIRLSQSPNNGSSNLDSPTQNLDSHKQ</sequence>
<dbReference type="Pfam" id="PF21082">
    <property type="entry name" value="MS_channel_3rd"/>
    <property type="match status" value="1"/>
</dbReference>
<proteinExistence type="inferred from homology"/>
<dbReference type="InterPro" id="IPR052702">
    <property type="entry name" value="MscS-like_channel"/>
</dbReference>
<dbReference type="Gene3D" id="3.30.70.100">
    <property type="match status" value="1"/>
</dbReference>
<comment type="caution">
    <text evidence="12">The sequence shown here is derived from an EMBL/GenBank/DDBJ whole genome shotgun (WGS) entry which is preliminary data.</text>
</comment>
<dbReference type="Gene3D" id="2.30.30.60">
    <property type="match status" value="1"/>
</dbReference>
<comment type="subcellular location">
    <subcellularLocation>
        <location evidence="1">Cell membrane</location>
        <topology evidence="1">Multi-pass membrane protein</topology>
    </subcellularLocation>
</comment>
<dbReference type="PANTHER" id="PTHR30347">
    <property type="entry name" value="POTASSIUM CHANNEL RELATED"/>
    <property type="match status" value="1"/>
</dbReference>
<evidence type="ECO:0000259" key="9">
    <source>
        <dbReference type="Pfam" id="PF00924"/>
    </source>
</evidence>
<dbReference type="InterPro" id="IPR023408">
    <property type="entry name" value="MscS_beta-dom_sf"/>
</dbReference>
<feature type="transmembrane region" description="Helical" evidence="8">
    <location>
        <begin position="163"/>
        <end position="185"/>
    </location>
</feature>
<dbReference type="PANTHER" id="PTHR30347:SF1">
    <property type="entry name" value="MECHANOSENSITIVE CHANNEL MSCK"/>
    <property type="match status" value="1"/>
</dbReference>
<keyword evidence="6 8" id="KW-0472">Membrane</keyword>
<dbReference type="Pfam" id="PF00924">
    <property type="entry name" value="MS_channel_2nd"/>
    <property type="match status" value="1"/>
</dbReference>
<evidence type="ECO:0000259" key="10">
    <source>
        <dbReference type="Pfam" id="PF21082"/>
    </source>
</evidence>
<organism evidence="12 13">
    <name type="scientific">Limnoraphis robusta CCNP1315</name>
    <dbReference type="NCBI Taxonomy" id="3110306"/>
    <lineage>
        <taxon>Bacteria</taxon>
        <taxon>Bacillati</taxon>
        <taxon>Cyanobacteriota</taxon>
        <taxon>Cyanophyceae</taxon>
        <taxon>Oscillatoriophycideae</taxon>
        <taxon>Oscillatoriales</taxon>
        <taxon>Sirenicapillariaceae</taxon>
        <taxon>Limnoraphis</taxon>
    </lineage>
</organism>
<dbReference type="Proteomes" id="UP001301728">
    <property type="component" value="Unassembled WGS sequence"/>
</dbReference>
<evidence type="ECO:0000256" key="2">
    <source>
        <dbReference type="ARBA" id="ARBA00008017"/>
    </source>
</evidence>
<evidence type="ECO:0000256" key="1">
    <source>
        <dbReference type="ARBA" id="ARBA00004651"/>
    </source>
</evidence>
<dbReference type="RefSeq" id="WP_323275573.1">
    <property type="nucleotide sequence ID" value="NZ_JAYGHT010000200.1"/>
</dbReference>
<reference evidence="12 13" key="1">
    <citation type="submission" date="2023-12" db="EMBL/GenBank/DDBJ databases">
        <title>Baltic Sea Cyanobacteria.</title>
        <authorList>
            <person name="Delbaje E."/>
            <person name="Fewer D.P."/>
            <person name="Shishido T.K."/>
        </authorList>
    </citation>
    <scope>NUCLEOTIDE SEQUENCE [LARGE SCALE GENOMIC DNA]</scope>
    <source>
        <strain evidence="12 13">CCNP 1315</strain>
    </source>
</reference>
<gene>
    <name evidence="12" type="ORF">VB854_29690</name>
</gene>
<dbReference type="InterPro" id="IPR010920">
    <property type="entry name" value="LSM_dom_sf"/>
</dbReference>
<feature type="transmembrane region" description="Helical" evidence="8">
    <location>
        <begin position="220"/>
        <end position="245"/>
    </location>
</feature>
<feature type="transmembrane region" description="Helical" evidence="8">
    <location>
        <begin position="318"/>
        <end position="336"/>
    </location>
</feature>
<evidence type="ECO:0000256" key="4">
    <source>
        <dbReference type="ARBA" id="ARBA00022692"/>
    </source>
</evidence>
<evidence type="ECO:0000256" key="5">
    <source>
        <dbReference type="ARBA" id="ARBA00022989"/>
    </source>
</evidence>
<dbReference type="SUPFAM" id="SSF82861">
    <property type="entry name" value="Mechanosensitive channel protein MscS (YggB), transmembrane region"/>
    <property type="match status" value="1"/>
</dbReference>
<evidence type="ECO:0000259" key="11">
    <source>
        <dbReference type="Pfam" id="PF21088"/>
    </source>
</evidence>
<keyword evidence="4 8" id="KW-0812">Transmembrane</keyword>
<evidence type="ECO:0000256" key="8">
    <source>
        <dbReference type="SAM" id="Phobius"/>
    </source>
</evidence>
<feature type="domain" description="Mechanosensitive ion channel MscS C-terminal" evidence="10">
    <location>
        <begin position="437"/>
        <end position="520"/>
    </location>
</feature>
<dbReference type="InterPro" id="IPR011014">
    <property type="entry name" value="MscS_channel_TM-2"/>
</dbReference>
<name>A0ABU5U7G3_9CYAN</name>
<dbReference type="PROSITE" id="PS01246">
    <property type="entry name" value="UPF0003"/>
    <property type="match status" value="1"/>
</dbReference>
<evidence type="ECO:0000313" key="13">
    <source>
        <dbReference type="Proteomes" id="UP001301728"/>
    </source>
</evidence>